<evidence type="ECO:0000313" key="1">
    <source>
        <dbReference type="EMBL" id="VBB16486.1"/>
    </source>
</evidence>
<dbReference type="EMBL" id="LR025744">
    <property type="protein sequence ID" value="VBB16486.1"/>
    <property type="molecule type" value="Genomic_DNA"/>
</dbReference>
<accession>A0AAJ5T8B7</accession>
<protein>
    <submittedName>
        <fullName evidence="1">Uncharacterized protein</fullName>
    </submittedName>
</protein>
<dbReference type="RefSeq" id="WP_122172714.1">
    <property type="nucleotide sequence ID" value="NZ_LR025744.1"/>
</dbReference>
<dbReference type="GeneID" id="71059110"/>
<organism evidence="1 2">
    <name type="scientific">Burkholderia stabilis</name>
    <dbReference type="NCBI Taxonomy" id="95485"/>
    <lineage>
        <taxon>Bacteria</taxon>
        <taxon>Pseudomonadati</taxon>
        <taxon>Pseudomonadota</taxon>
        <taxon>Betaproteobacteria</taxon>
        <taxon>Burkholderiales</taxon>
        <taxon>Burkholderiaceae</taxon>
        <taxon>Burkholderia</taxon>
        <taxon>Burkholderia cepacia complex</taxon>
    </lineage>
</organism>
<name>A0AAJ5T8B7_9BURK</name>
<reference evidence="1 2" key="1">
    <citation type="submission" date="2017-11" db="EMBL/GenBank/DDBJ databases">
        <authorList>
            <person name="Seth-Smith MB H."/>
        </authorList>
    </citation>
    <scope>NUCLEOTIDE SEQUENCE [LARGE SCALE GENOMIC DNA]</scope>
    <source>
        <strain evidence="1">E</strain>
    </source>
</reference>
<gene>
    <name evidence="1" type="ORF">BSTAB16_6691</name>
</gene>
<dbReference type="Proteomes" id="UP000268684">
    <property type="component" value="Chromosome III"/>
</dbReference>
<dbReference type="AlphaFoldDB" id="A0AAJ5T8B7"/>
<sequence>MNDDAKPWPIKDTPNTHGMFMLGTTTLYLCHMPMFGMEDHLYQMTLQVRLDPASMSTYLADKAQHPGSPYNLTNLERDSFTLPQVACGQVRQYVAAIYRDYSNEGGGTPGTQIVGEATVFVERVVVYRAFDQNIPRPANLTYVLFGDGKEAHLDHYIAVDPDFQHLLTLPAVPEWLDVTQLQAGVLVSFPQPSTPIGCTPPVTPGAHTVQFQGLAGAAVPLTVGTTFWYSTGNSLNAVDPCGARQAAESAISNEVAQ</sequence>
<proteinExistence type="predicted"/>
<evidence type="ECO:0000313" key="2">
    <source>
        <dbReference type="Proteomes" id="UP000268684"/>
    </source>
</evidence>
<keyword evidence="2" id="KW-1185">Reference proteome</keyword>